<feature type="region of interest" description="Disordered" evidence="2">
    <location>
        <begin position="164"/>
        <end position="183"/>
    </location>
</feature>
<dbReference type="PANTHER" id="PTHR33470:SF29">
    <property type="entry name" value="POLLEN OLE E 1 ALLERGEN AND EXTENSIN FAMILY PROTEIN"/>
    <property type="match status" value="1"/>
</dbReference>
<protein>
    <recommendedName>
        <fullName evidence="6">Pistil-specific extensin-like protein</fullName>
    </recommendedName>
</protein>
<accession>A0AAV1AZJ1</accession>
<reference evidence="4 5" key="1">
    <citation type="submission" date="2023-01" db="EMBL/GenBank/DDBJ databases">
        <authorList>
            <person name="Kreplak J."/>
        </authorList>
    </citation>
    <scope>NUCLEOTIDE SEQUENCE [LARGE SCALE GENOMIC DNA]</scope>
</reference>
<keyword evidence="1 3" id="KW-0732">Signal</keyword>
<evidence type="ECO:0000313" key="5">
    <source>
        <dbReference type="Proteomes" id="UP001157006"/>
    </source>
</evidence>
<dbReference type="Proteomes" id="UP001157006">
    <property type="component" value="Chromosome 5"/>
</dbReference>
<evidence type="ECO:0000256" key="1">
    <source>
        <dbReference type="ARBA" id="ARBA00022729"/>
    </source>
</evidence>
<evidence type="ECO:0000256" key="3">
    <source>
        <dbReference type="SAM" id="SignalP"/>
    </source>
</evidence>
<dbReference type="GO" id="GO:0071944">
    <property type="term" value="C:cell periphery"/>
    <property type="evidence" value="ECO:0007669"/>
    <property type="project" value="TreeGrafter"/>
</dbReference>
<dbReference type="Pfam" id="PF01190">
    <property type="entry name" value="Pollen_Ole_e_1"/>
    <property type="match status" value="1"/>
</dbReference>
<sequence length="183" mass="20374">MANAITLMSIAMLVCCTNNILASAWNDPAEEVIHVGGKVMCQDCSQGWKEWIKGNKPIKGAKVSLTCWDKRNRAVYYTSDTTDVLGLYDMTVDKYVNGKELDVKGCYLRLVSSPDDVCNILTDFGGGKSGFKLSNPTSIYRSLIKYEADTFYYTTPMCDMPETDNSYGSEAKDPRGQRQGGYY</sequence>
<name>A0AAV1AZJ1_VICFA</name>
<proteinExistence type="predicted"/>
<gene>
    <name evidence="4" type="ORF">VFH_V143960</name>
</gene>
<dbReference type="PANTHER" id="PTHR33470">
    <property type="entry name" value="OS01G0164075 PROTEIN"/>
    <property type="match status" value="1"/>
</dbReference>
<keyword evidence="5" id="KW-1185">Reference proteome</keyword>
<dbReference type="AlphaFoldDB" id="A0AAV1AZJ1"/>
<evidence type="ECO:0000313" key="4">
    <source>
        <dbReference type="EMBL" id="CAI8614728.1"/>
    </source>
</evidence>
<organism evidence="4 5">
    <name type="scientific">Vicia faba</name>
    <name type="common">Broad bean</name>
    <name type="synonym">Faba vulgaris</name>
    <dbReference type="NCBI Taxonomy" id="3906"/>
    <lineage>
        <taxon>Eukaryota</taxon>
        <taxon>Viridiplantae</taxon>
        <taxon>Streptophyta</taxon>
        <taxon>Embryophyta</taxon>
        <taxon>Tracheophyta</taxon>
        <taxon>Spermatophyta</taxon>
        <taxon>Magnoliopsida</taxon>
        <taxon>eudicotyledons</taxon>
        <taxon>Gunneridae</taxon>
        <taxon>Pentapetalae</taxon>
        <taxon>rosids</taxon>
        <taxon>fabids</taxon>
        <taxon>Fabales</taxon>
        <taxon>Fabaceae</taxon>
        <taxon>Papilionoideae</taxon>
        <taxon>50 kb inversion clade</taxon>
        <taxon>NPAAA clade</taxon>
        <taxon>Hologalegina</taxon>
        <taxon>IRL clade</taxon>
        <taxon>Fabeae</taxon>
        <taxon>Vicia</taxon>
    </lineage>
</organism>
<dbReference type="EMBL" id="OX451740">
    <property type="protein sequence ID" value="CAI8614728.1"/>
    <property type="molecule type" value="Genomic_DNA"/>
</dbReference>
<feature type="chain" id="PRO_5043617511" description="Pistil-specific extensin-like protein" evidence="3">
    <location>
        <begin position="23"/>
        <end position="183"/>
    </location>
</feature>
<evidence type="ECO:0000256" key="2">
    <source>
        <dbReference type="SAM" id="MobiDB-lite"/>
    </source>
</evidence>
<feature type="signal peptide" evidence="3">
    <location>
        <begin position="1"/>
        <end position="22"/>
    </location>
</feature>
<evidence type="ECO:0008006" key="6">
    <source>
        <dbReference type="Google" id="ProtNLM"/>
    </source>
</evidence>